<dbReference type="PROSITE" id="PS51352">
    <property type="entry name" value="THIOREDOXIN_2"/>
    <property type="match status" value="1"/>
</dbReference>
<dbReference type="InterPro" id="IPR005746">
    <property type="entry name" value="Thioredoxin"/>
</dbReference>
<dbReference type="Pfam" id="PF00085">
    <property type="entry name" value="Thioredoxin"/>
    <property type="match status" value="1"/>
</dbReference>
<dbReference type="InterPro" id="IPR017937">
    <property type="entry name" value="Thioredoxin_CS"/>
</dbReference>
<keyword evidence="4" id="KW-1015">Disulfide bond</keyword>
<dbReference type="PROSITE" id="PS00194">
    <property type="entry name" value="THIOREDOXIN_1"/>
    <property type="match status" value="1"/>
</dbReference>
<dbReference type="InterPro" id="IPR036249">
    <property type="entry name" value="Thioredoxin-like_sf"/>
</dbReference>
<keyword evidence="2" id="KW-0809">Transit peptide</keyword>
<dbReference type="Proteomes" id="UP001327560">
    <property type="component" value="Chromosome 3"/>
</dbReference>
<dbReference type="Gene3D" id="3.40.30.10">
    <property type="entry name" value="Glutaredoxin"/>
    <property type="match status" value="1"/>
</dbReference>
<dbReference type="EMBL" id="CP136892">
    <property type="protein sequence ID" value="WOL00212.1"/>
    <property type="molecule type" value="Genomic_DNA"/>
</dbReference>
<feature type="domain" description="Thioredoxin" evidence="6">
    <location>
        <begin position="69"/>
        <end position="188"/>
    </location>
</feature>
<keyword evidence="5" id="KW-0676">Redox-active center</keyword>
<evidence type="ECO:0000256" key="1">
    <source>
        <dbReference type="ARBA" id="ARBA00022448"/>
    </source>
</evidence>
<evidence type="ECO:0000256" key="2">
    <source>
        <dbReference type="ARBA" id="ARBA00022946"/>
    </source>
</evidence>
<evidence type="ECO:0000256" key="4">
    <source>
        <dbReference type="ARBA" id="ARBA00023157"/>
    </source>
</evidence>
<protein>
    <recommendedName>
        <fullName evidence="6">Thioredoxin domain-containing protein</fullName>
    </recommendedName>
</protein>
<dbReference type="InterPro" id="IPR013766">
    <property type="entry name" value="Thioredoxin_domain"/>
</dbReference>
<evidence type="ECO:0000313" key="8">
    <source>
        <dbReference type="Proteomes" id="UP001327560"/>
    </source>
</evidence>
<dbReference type="NCBIfam" id="TIGR01068">
    <property type="entry name" value="thioredoxin"/>
    <property type="match status" value="1"/>
</dbReference>
<dbReference type="PRINTS" id="PR00421">
    <property type="entry name" value="THIOREDOXIN"/>
</dbReference>
<dbReference type="GO" id="GO:0005737">
    <property type="term" value="C:cytoplasm"/>
    <property type="evidence" value="ECO:0007669"/>
    <property type="project" value="TreeGrafter"/>
</dbReference>
<keyword evidence="1" id="KW-0813">Transport</keyword>
<dbReference type="PANTHER" id="PTHR45663:SF11">
    <property type="entry name" value="GEO12009P1"/>
    <property type="match status" value="1"/>
</dbReference>
<dbReference type="PANTHER" id="PTHR45663">
    <property type="entry name" value="GEO12009P1"/>
    <property type="match status" value="1"/>
</dbReference>
<dbReference type="AlphaFoldDB" id="A0AAQ3K4U4"/>
<dbReference type="CDD" id="cd02947">
    <property type="entry name" value="TRX_family"/>
    <property type="match status" value="1"/>
</dbReference>
<dbReference type="SUPFAM" id="SSF52833">
    <property type="entry name" value="Thioredoxin-like"/>
    <property type="match status" value="1"/>
</dbReference>
<evidence type="ECO:0000313" key="7">
    <source>
        <dbReference type="EMBL" id="WOL00212.1"/>
    </source>
</evidence>
<reference evidence="7 8" key="1">
    <citation type="submission" date="2023-10" db="EMBL/GenBank/DDBJ databases">
        <title>Chromosome-scale genome assembly provides insights into flower coloration mechanisms of Canna indica.</title>
        <authorList>
            <person name="Li C."/>
        </authorList>
    </citation>
    <scope>NUCLEOTIDE SEQUENCE [LARGE SCALE GENOMIC DNA]</scope>
    <source>
        <tissue evidence="7">Flower</tissue>
    </source>
</reference>
<evidence type="ECO:0000259" key="6">
    <source>
        <dbReference type="PROSITE" id="PS51352"/>
    </source>
</evidence>
<keyword evidence="3" id="KW-0249">Electron transport</keyword>
<gene>
    <name evidence="7" type="ORF">Cni_G08925</name>
</gene>
<accession>A0AAQ3K4U4</accession>
<evidence type="ECO:0000256" key="5">
    <source>
        <dbReference type="ARBA" id="ARBA00023284"/>
    </source>
</evidence>
<evidence type="ECO:0000256" key="3">
    <source>
        <dbReference type="ARBA" id="ARBA00022982"/>
    </source>
</evidence>
<dbReference type="GO" id="GO:0015035">
    <property type="term" value="F:protein-disulfide reductase activity"/>
    <property type="evidence" value="ECO:0007669"/>
    <property type="project" value="InterPro"/>
</dbReference>
<organism evidence="7 8">
    <name type="scientific">Canna indica</name>
    <name type="common">Indian-shot</name>
    <dbReference type="NCBI Taxonomy" id="4628"/>
    <lineage>
        <taxon>Eukaryota</taxon>
        <taxon>Viridiplantae</taxon>
        <taxon>Streptophyta</taxon>
        <taxon>Embryophyta</taxon>
        <taxon>Tracheophyta</taxon>
        <taxon>Spermatophyta</taxon>
        <taxon>Magnoliopsida</taxon>
        <taxon>Liliopsida</taxon>
        <taxon>Zingiberales</taxon>
        <taxon>Cannaceae</taxon>
        <taxon>Canna</taxon>
    </lineage>
</organism>
<sequence>MAAIVVGSVPVPRLPALTPASMSAAPAPAFSPLGRRATRFLPGFRGLRMSTRLPMVSSAKGLAATARAGRRGAVVCEASETTVQLPDVCKATWQSLVTESDILVLVDFWAPWCGPCRMIEPIIVKLAKVYEGKLKCYKFNTDEDPDITSQYGIRSIPTMMLFKNGEKKDTIIGAVPESTLVSSIEKFV</sequence>
<name>A0AAQ3K4U4_9LILI</name>
<proteinExistence type="predicted"/>
<dbReference type="FunFam" id="3.40.30.10:FF:000001">
    <property type="entry name" value="Thioredoxin"/>
    <property type="match status" value="1"/>
</dbReference>
<keyword evidence="8" id="KW-1185">Reference proteome</keyword>